<accession>A0A6M5YG45</accession>
<keyword evidence="6" id="KW-1185">Reference proteome</keyword>
<name>A0A6M5YG45_9BACT</name>
<dbReference type="EMBL" id="CP053452">
    <property type="protein sequence ID" value="QJW92985.1"/>
    <property type="molecule type" value="Genomic_DNA"/>
</dbReference>
<dbReference type="InterPro" id="IPR034746">
    <property type="entry name" value="POTRA"/>
</dbReference>
<dbReference type="RefSeq" id="WP_171469277.1">
    <property type="nucleotide sequence ID" value="NZ_CP053452.2"/>
</dbReference>
<dbReference type="PROSITE" id="PS51779">
    <property type="entry name" value="POTRA"/>
    <property type="match status" value="1"/>
</dbReference>
<feature type="signal peptide" evidence="3">
    <location>
        <begin position="1"/>
        <end position="25"/>
    </location>
</feature>
<dbReference type="Pfam" id="PF07244">
    <property type="entry name" value="POTRA"/>
    <property type="match status" value="2"/>
</dbReference>
<evidence type="ECO:0000259" key="4">
    <source>
        <dbReference type="PROSITE" id="PS51779"/>
    </source>
</evidence>
<dbReference type="Gene3D" id="3.10.20.310">
    <property type="entry name" value="membrane protein fhac"/>
    <property type="match status" value="2"/>
</dbReference>
<feature type="chain" id="PRO_5026990053" description="POTRA domain-containing protein" evidence="3">
    <location>
        <begin position="26"/>
        <end position="195"/>
    </location>
</feature>
<dbReference type="Proteomes" id="UP000503447">
    <property type="component" value="Chromosome"/>
</dbReference>
<dbReference type="InterPro" id="IPR010827">
    <property type="entry name" value="BamA/TamA_POTRA"/>
</dbReference>
<reference evidence="6" key="1">
    <citation type="submission" date="2020-05" db="EMBL/GenBank/DDBJ databases">
        <title>Frigoriglobus tundricola gen. nov., sp. nov., a psychrotolerant cellulolytic planctomycete of the family Gemmataceae with two divergent copies of 16S rRNA gene.</title>
        <authorList>
            <person name="Kulichevskaya I.S."/>
            <person name="Ivanova A.A."/>
            <person name="Naumoff D.G."/>
            <person name="Beletsky A.V."/>
            <person name="Rijpstra W.I.C."/>
            <person name="Sinninghe Damste J.S."/>
            <person name="Mardanov A.V."/>
            <person name="Ravin N.V."/>
            <person name="Dedysh S.N."/>
        </authorList>
    </citation>
    <scope>NUCLEOTIDE SEQUENCE [LARGE SCALE GENOMIC DNA]</scope>
    <source>
        <strain evidence="6">PL17</strain>
    </source>
</reference>
<evidence type="ECO:0000313" key="6">
    <source>
        <dbReference type="Proteomes" id="UP000503447"/>
    </source>
</evidence>
<comment type="subcellular location">
    <subcellularLocation>
        <location evidence="1">Membrane</location>
    </subcellularLocation>
</comment>
<organism evidence="5 6">
    <name type="scientific">Frigoriglobus tundricola</name>
    <dbReference type="NCBI Taxonomy" id="2774151"/>
    <lineage>
        <taxon>Bacteria</taxon>
        <taxon>Pseudomonadati</taxon>
        <taxon>Planctomycetota</taxon>
        <taxon>Planctomycetia</taxon>
        <taxon>Gemmatales</taxon>
        <taxon>Gemmataceae</taxon>
        <taxon>Frigoriglobus</taxon>
    </lineage>
</organism>
<proteinExistence type="predicted"/>
<evidence type="ECO:0000256" key="3">
    <source>
        <dbReference type="SAM" id="SignalP"/>
    </source>
</evidence>
<keyword evidence="3" id="KW-0732">Signal</keyword>
<evidence type="ECO:0000313" key="5">
    <source>
        <dbReference type="EMBL" id="QJW92985.1"/>
    </source>
</evidence>
<evidence type="ECO:0000256" key="2">
    <source>
        <dbReference type="ARBA" id="ARBA00023136"/>
    </source>
</evidence>
<gene>
    <name evidence="5" type="ORF">FTUN_0485</name>
</gene>
<dbReference type="AlphaFoldDB" id="A0A6M5YG45"/>
<dbReference type="GO" id="GO:0019867">
    <property type="term" value="C:outer membrane"/>
    <property type="evidence" value="ECO:0007669"/>
    <property type="project" value="InterPro"/>
</dbReference>
<protein>
    <recommendedName>
        <fullName evidence="4">POTRA domain-containing protein</fullName>
    </recommendedName>
</protein>
<evidence type="ECO:0000256" key="1">
    <source>
        <dbReference type="ARBA" id="ARBA00004370"/>
    </source>
</evidence>
<feature type="domain" description="POTRA" evidence="4">
    <location>
        <begin position="34"/>
        <end position="110"/>
    </location>
</feature>
<sequence>MAPSRYTVRPSLLLIAFWLGHTSPAAEPPAAQPATVRDVSFSGADHLSKGELRDLTGVRAGDLISPVRNERGRQAILRKYQEEGRLFASVELIEGRSVSDTRVAYEIVEGPVVKVAEIQFRGTGRVGAEKLLAAKRASGAITGKTLRPDAIETDVKTLVGYYRELGSAGTKITPEVIRSSDLAKVTIVYHVSESN</sequence>
<keyword evidence="2" id="KW-0472">Membrane</keyword>
<dbReference type="KEGG" id="ftj:FTUN_0485"/>